<feature type="coiled-coil region" evidence="1">
    <location>
        <begin position="28"/>
        <end position="98"/>
    </location>
</feature>
<dbReference type="AlphaFoldDB" id="A0A380ZE34"/>
<keyword evidence="2" id="KW-0812">Transmembrane</keyword>
<dbReference type="Proteomes" id="UP000254950">
    <property type="component" value="Unassembled WGS sequence"/>
</dbReference>
<dbReference type="EMBL" id="UFTF01000001">
    <property type="protein sequence ID" value="SUV45217.1"/>
    <property type="molecule type" value="Genomic_DNA"/>
</dbReference>
<feature type="transmembrane region" description="Helical" evidence="2">
    <location>
        <begin position="6"/>
        <end position="29"/>
    </location>
</feature>
<evidence type="ECO:0000313" key="4">
    <source>
        <dbReference type="Proteomes" id="UP000254950"/>
    </source>
</evidence>
<evidence type="ECO:0000313" key="3">
    <source>
        <dbReference type="EMBL" id="SUV45217.1"/>
    </source>
</evidence>
<sequence length="106" mass="12708">MSVNEILLIAVSMVGVVMLFSGIIFRFVLFYRNQIKILQEEARKMRHDILRDSMKMTEERNRMVREYNMVIQKRDQTIEKLRKKVKQCEDVVKQCQEAIKPEDKSN</sequence>
<keyword evidence="2" id="KW-1133">Transmembrane helix</keyword>
<accession>A0A380ZE34</accession>
<gene>
    <name evidence="3" type="ORF">NCTC12862_00941</name>
</gene>
<keyword evidence="2" id="KW-0472">Membrane</keyword>
<name>A0A380ZE34_BARDO</name>
<reference evidence="3 4" key="1">
    <citation type="submission" date="2018-06" db="EMBL/GenBank/DDBJ databases">
        <authorList>
            <consortium name="Pathogen Informatics"/>
            <person name="Doyle S."/>
        </authorList>
    </citation>
    <scope>NUCLEOTIDE SEQUENCE [LARGE SCALE GENOMIC DNA]</scope>
    <source>
        <strain evidence="3 4">NCTC12862</strain>
    </source>
</reference>
<organism evidence="3 4">
    <name type="scientific">Bartonella doshiae</name>
    <dbReference type="NCBI Taxonomy" id="33044"/>
    <lineage>
        <taxon>Bacteria</taxon>
        <taxon>Pseudomonadati</taxon>
        <taxon>Pseudomonadota</taxon>
        <taxon>Alphaproteobacteria</taxon>
        <taxon>Hyphomicrobiales</taxon>
        <taxon>Bartonellaceae</taxon>
        <taxon>Bartonella</taxon>
    </lineage>
</organism>
<evidence type="ECO:0000256" key="2">
    <source>
        <dbReference type="SAM" id="Phobius"/>
    </source>
</evidence>
<dbReference type="OrthoDB" id="7923819at2"/>
<dbReference type="RefSeq" id="WP_004855886.1">
    <property type="nucleotide sequence ID" value="NZ_CACVBH010000003.1"/>
</dbReference>
<proteinExistence type="predicted"/>
<evidence type="ECO:0000256" key="1">
    <source>
        <dbReference type="SAM" id="Coils"/>
    </source>
</evidence>
<keyword evidence="1" id="KW-0175">Coiled coil</keyword>
<protein>
    <submittedName>
        <fullName evidence="3">Uncharacterized protein</fullName>
    </submittedName>
</protein>